<evidence type="ECO:0000313" key="2">
    <source>
        <dbReference type="EMBL" id="CAG8453182.1"/>
    </source>
</evidence>
<proteinExistence type="predicted"/>
<feature type="transmembrane region" description="Helical" evidence="1">
    <location>
        <begin position="449"/>
        <end position="474"/>
    </location>
</feature>
<keyword evidence="1" id="KW-0812">Transmembrane</keyword>
<accession>A0A9N8VFA3</accession>
<reference evidence="2" key="1">
    <citation type="submission" date="2021-06" db="EMBL/GenBank/DDBJ databases">
        <authorList>
            <person name="Kallberg Y."/>
            <person name="Tangrot J."/>
            <person name="Rosling A."/>
        </authorList>
    </citation>
    <scope>NUCLEOTIDE SEQUENCE</scope>
    <source>
        <strain evidence="2">IA702</strain>
    </source>
</reference>
<name>A0A9N8VFA3_9GLOM</name>
<feature type="transmembrane region" description="Helical" evidence="1">
    <location>
        <begin position="380"/>
        <end position="406"/>
    </location>
</feature>
<evidence type="ECO:0000256" key="1">
    <source>
        <dbReference type="SAM" id="Phobius"/>
    </source>
</evidence>
<feature type="transmembrane region" description="Helical" evidence="1">
    <location>
        <begin position="536"/>
        <end position="562"/>
    </location>
</feature>
<keyword evidence="3" id="KW-1185">Reference proteome</keyword>
<feature type="transmembrane region" description="Helical" evidence="1">
    <location>
        <begin position="418"/>
        <end position="437"/>
    </location>
</feature>
<organism evidence="2 3">
    <name type="scientific">Paraglomus occultum</name>
    <dbReference type="NCBI Taxonomy" id="144539"/>
    <lineage>
        <taxon>Eukaryota</taxon>
        <taxon>Fungi</taxon>
        <taxon>Fungi incertae sedis</taxon>
        <taxon>Mucoromycota</taxon>
        <taxon>Glomeromycotina</taxon>
        <taxon>Glomeromycetes</taxon>
        <taxon>Paraglomerales</taxon>
        <taxon>Paraglomeraceae</taxon>
        <taxon>Paraglomus</taxon>
    </lineage>
</organism>
<dbReference type="OrthoDB" id="2449596at2759"/>
<protein>
    <submittedName>
        <fullName evidence="2">5633_t:CDS:1</fullName>
    </submittedName>
</protein>
<feature type="transmembrane region" description="Helical" evidence="1">
    <location>
        <begin position="617"/>
        <end position="635"/>
    </location>
</feature>
<keyword evidence="1" id="KW-0472">Membrane</keyword>
<dbReference type="Proteomes" id="UP000789572">
    <property type="component" value="Unassembled WGS sequence"/>
</dbReference>
<evidence type="ECO:0000313" key="3">
    <source>
        <dbReference type="Proteomes" id="UP000789572"/>
    </source>
</evidence>
<comment type="caution">
    <text evidence="2">The sequence shown here is derived from an EMBL/GenBank/DDBJ whole genome shotgun (WGS) entry which is preliminary data.</text>
</comment>
<dbReference type="EMBL" id="CAJVPJ010000007">
    <property type="protein sequence ID" value="CAG8453182.1"/>
    <property type="molecule type" value="Genomic_DNA"/>
</dbReference>
<sequence>MPVSSPLTFRSFTFLLLKLIPTLLFIPTRVLSTLIIYSESQAVLGTFSNVDFVLANSINYGTIKGRIAIVSFVNNTTENPCQIDPLPDDVDILVVPFEIAFSRGCRSYSDILKENGWYKEDGENPDTGGQTDTPPAVAELLSTETSYETVTGPDGQVTTNTKISTVTITSTFAPGSKPTTTVPGAPTLQPTPTAAGVVPTNAVPSIVSPVTGAVNSAVGGVNSAIGGITTVVGGVTSVVGGITTVVGGVTSVVGGVTTVVGGVVTDVQSTVLPTAVAGLTTLVPSLSVGLPALKPPLKEKRDIYNMAQKILVITSGNGGVPGLDEIYAGNRKILSNSIPSISLVSQDDMTGIRGLGSIIYTGEITSDSGPWVRLVQSTSWIVWSLGMGVGYFAITTFCLYCLVKTYGRIGFVITNPKYWIYPGIMIVCISSAIILEVSPGSIHEARIPLIGYAFMICFKNLMLLIIFIVVEMIWKTAAEIMCQKHNHHTLLSRKLSLVYTYLLYLCVFCFTTAFVVRMVSYSHENLPWAMPAVKMAFLVDCVCLIILTVEFIIFGMFMVTALKKKVSSSAKQKLRTKTAKKMLALMVLLVIAIVFNICASTLSFLPITPKNFWVSQSTQNIATAIAASIVIFVLHDSTIGRCLPKTYAAFEETGDNSITSQANQEIECTTITRTEGSGGGDS</sequence>
<gene>
    <name evidence="2" type="ORF">POCULU_LOCUS143</name>
</gene>
<dbReference type="AlphaFoldDB" id="A0A9N8VFA3"/>
<keyword evidence="1" id="KW-1133">Transmembrane helix</keyword>
<feature type="transmembrane region" description="Helical" evidence="1">
    <location>
        <begin position="583"/>
        <end position="605"/>
    </location>
</feature>
<feature type="transmembrane region" description="Helical" evidence="1">
    <location>
        <begin position="495"/>
        <end position="516"/>
    </location>
</feature>